<dbReference type="OrthoDB" id="277199at2759"/>
<dbReference type="InterPro" id="IPR001950">
    <property type="entry name" value="SUI1"/>
</dbReference>
<keyword evidence="5" id="KW-1185">Reference proteome</keyword>
<evidence type="ECO:0000313" key="4">
    <source>
        <dbReference type="EMBL" id="CAB3978429.1"/>
    </source>
</evidence>
<dbReference type="InterPro" id="IPR046447">
    <property type="entry name" value="DENR_C"/>
</dbReference>
<dbReference type="NCBIfam" id="TIGR01159">
    <property type="entry name" value="DRP1"/>
    <property type="match status" value="1"/>
</dbReference>
<dbReference type="GO" id="GO:0003729">
    <property type="term" value="F:mRNA binding"/>
    <property type="evidence" value="ECO:0007669"/>
    <property type="project" value="TreeGrafter"/>
</dbReference>
<gene>
    <name evidence="4" type="ORF">PACLA_8A020042</name>
</gene>
<protein>
    <recommendedName>
        <fullName evidence="2">Density-regulated protein</fullName>
    </recommendedName>
</protein>
<dbReference type="PANTHER" id="PTHR12789">
    <property type="entry name" value="DENSITY-REGULATED PROTEIN HOMOLOG"/>
    <property type="match status" value="1"/>
</dbReference>
<dbReference type="SUPFAM" id="SSF55159">
    <property type="entry name" value="eIF1-like"/>
    <property type="match status" value="1"/>
</dbReference>
<dbReference type="FunFam" id="3.30.780.10:FF:000004">
    <property type="entry name" value="density-regulated protein-like"/>
    <property type="match status" value="1"/>
</dbReference>
<dbReference type="Proteomes" id="UP001152795">
    <property type="component" value="Unassembled WGS sequence"/>
</dbReference>
<dbReference type="Gene3D" id="3.30.780.10">
    <property type="entry name" value="SUI1-like domain"/>
    <property type="match status" value="1"/>
</dbReference>
<dbReference type="GO" id="GO:0002188">
    <property type="term" value="P:translation reinitiation"/>
    <property type="evidence" value="ECO:0007669"/>
    <property type="project" value="TreeGrafter"/>
</dbReference>
<dbReference type="InterPro" id="IPR036877">
    <property type="entry name" value="SUI1_dom_sf"/>
</dbReference>
<dbReference type="PANTHER" id="PTHR12789:SF0">
    <property type="entry name" value="DENSITY-REGULATED PROTEIN"/>
    <property type="match status" value="1"/>
</dbReference>
<comment type="caution">
    <text evidence="4">The sequence shown here is derived from an EMBL/GenBank/DDBJ whole genome shotgun (WGS) entry which is preliminary data.</text>
</comment>
<dbReference type="CDD" id="cd11607">
    <property type="entry name" value="DENR_C"/>
    <property type="match status" value="1"/>
</dbReference>
<dbReference type="InterPro" id="IPR005873">
    <property type="entry name" value="DENR_eukaryotes"/>
</dbReference>
<comment type="similarity">
    <text evidence="1 2">Belongs to the DENR family.</text>
</comment>
<evidence type="ECO:0000256" key="2">
    <source>
        <dbReference type="RuleBase" id="RU361273"/>
    </source>
</evidence>
<dbReference type="GO" id="GO:0001731">
    <property type="term" value="P:formation of translation preinitiation complex"/>
    <property type="evidence" value="ECO:0007669"/>
    <property type="project" value="TreeGrafter"/>
</dbReference>
<accession>A0A7D9H8Q7</accession>
<evidence type="ECO:0000313" key="5">
    <source>
        <dbReference type="Proteomes" id="UP001152795"/>
    </source>
</evidence>
<name>A0A7D9H8Q7_PARCT</name>
<dbReference type="InterPro" id="IPR048517">
    <property type="entry name" value="DENR_N"/>
</dbReference>
<organism evidence="4 5">
    <name type="scientific">Paramuricea clavata</name>
    <name type="common">Red gorgonian</name>
    <name type="synonym">Violescent sea-whip</name>
    <dbReference type="NCBI Taxonomy" id="317549"/>
    <lineage>
        <taxon>Eukaryota</taxon>
        <taxon>Metazoa</taxon>
        <taxon>Cnidaria</taxon>
        <taxon>Anthozoa</taxon>
        <taxon>Octocorallia</taxon>
        <taxon>Malacalcyonacea</taxon>
        <taxon>Plexauridae</taxon>
        <taxon>Paramuricea</taxon>
    </lineage>
</organism>
<sequence>MADDEELSYPLEIIYCGVCTLPSEYCEYSPSYDQCKEWWKDNHPDEYEDMIAQVAQGLEALDVAGAKKRQTRGGKGVVKTKKKPSTGPKKITVSLSQRSKKKYVTVVTGLKTFEIDIKKATKSFGQKFACGTSITGDDEIIIQGDVKDDVIDFIQEKWPEVDSGSIADLGTKK</sequence>
<feature type="compositionally biased region" description="Basic residues" evidence="3">
    <location>
        <begin position="69"/>
        <end position="84"/>
    </location>
</feature>
<dbReference type="Pfam" id="PF01253">
    <property type="entry name" value="SUI1"/>
    <property type="match status" value="1"/>
</dbReference>
<dbReference type="AlphaFoldDB" id="A0A7D9H8Q7"/>
<reference evidence="4" key="1">
    <citation type="submission" date="2020-04" db="EMBL/GenBank/DDBJ databases">
        <authorList>
            <person name="Alioto T."/>
            <person name="Alioto T."/>
            <person name="Gomez Garrido J."/>
        </authorList>
    </citation>
    <scope>NUCLEOTIDE SEQUENCE</scope>
    <source>
        <strain evidence="4">A484AB</strain>
    </source>
</reference>
<dbReference type="InterPro" id="IPR050318">
    <property type="entry name" value="DENR/SUI1_TIF"/>
</dbReference>
<dbReference type="Pfam" id="PF21023">
    <property type="entry name" value="DENR_N"/>
    <property type="match status" value="1"/>
</dbReference>
<dbReference type="EMBL" id="CACRXK020000112">
    <property type="protein sequence ID" value="CAB3978429.1"/>
    <property type="molecule type" value="Genomic_DNA"/>
</dbReference>
<evidence type="ECO:0000256" key="1">
    <source>
        <dbReference type="ARBA" id="ARBA00007514"/>
    </source>
</evidence>
<evidence type="ECO:0000256" key="3">
    <source>
        <dbReference type="SAM" id="MobiDB-lite"/>
    </source>
</evidence>
<feature type="region of interest" description="Disordered" evidence="3">
    <location>
        <begin position="69"/>
        <end position="91"/>
    </location>
</feature>
<proteinExistence type="inferred from homology"/>
<dbReference type="PROSITE" id="PS50296">
    <property type="entry name" value="SUI1"/>
    <property type="match status" value="1"/>
</dbReference>
<dbReference type="GO" id="GO:0003743">
    <property type="term" value="F:translation initiation factor activity"/>
    <property type="evidence" value="ECO:0007669"/>
    <property type="project" value="InterPro"/>
</dbReference>